<organism evidence="1 2">
    <name type="scientific">Caenorhabditis angaria</name>
    <dbReference type="NCBI Taxonomy" id="860376"/>
    <lineage>
        <taxon>Eukaryota</taxon>
        <taxon>Metazoa</taxon>
        <taxon>Ecdysozoa</taxon>
        <taxon>Nematoda</taxon>
        <taxon>Chromadorea</taxon>
        <taxon>Rhabditida</taxon>
        <taxon>Rhabditina</taxon>
        <taxon>Rhabditomorpha</taxon>
        <taxon>Rhabditoidea</taxon>
        <taxon>Rhabditidae</taxon>
        <taxon>Peloderinae</taxon>
        <taxon>Caenorhabditis</taxon>
    </lineage>
</organism>
<dbReference type="AlphaFoldDB" id="A0A9P1N0Z2"/>
<comment type="caution">
    <text evidence="1">The sequence shown here is derived from an EMBL/GenBank/DDBJ whole genome shotgun (WGS) entry which is preliminary data.</text>
</comment>
<name>A0A9P1N0Z2_9PELO</name>
<keyword evidence="2" id="KW-1185">Reference proteome</keyword>
<accession>A0A9P1N0Z2</accession>
<sequence length="209" mass="24613">MPGRAAKNSELARLYGLAKKGTLLNRIDLLKKLIQIPKYQSEKMLSRKDFQEIFGNYGDTIKFEIYAIFLNEWLKEDLERIARKGQEIGYNTSRFLVSKFNLNPIAVVSTMNKMRKSMRIKTKNKITHFNFKETEKNLRALVEHDHIQCLRLALMQVAERNKYVLTRPKDQFESIFMSYLKSKNLSRSSAEDLLRDRTIFLETLKNPRS</sequence>
<gene>
    <name evidence="1" type="ORF">CAMP_LOCUS9599</name>
</gene>
<dbReference type="Proteomes" id="UP001152747">
    <property type="component" value="Unassembled WGS sequence"/>
</dbReference>
<evidence type="ECO:0000313" key="2">
    <source>
        <dbReference type="Proteomes" id="UP001152747"/>
    </source>
</evidence>
<dbReference type="EMBL" id="CANHGI010000004">
    <property type="protein sequence ID" value="CAI5446962.1"/>
    <property type="molecule type" value="Genomic_DNA"/>
</dbReference>
<reference evidence="1" key="1">
    <citation type="submission" date="2022-11" db="EMBL/GenBank/DDBJ databases">
        <authorList>
            <person name="Kikuchi T."/>
        </authorList>
    </citation>
    <scope>NUCLEOTIDE SEQUENCE</scope>
    <source>
        <strain evidence="1">PS1010</strain>
    </source>
</reference>
<proteinExistence type="predicted"/>
<protein>
    <submittedName>
        <fullName evidence="1">Uncharacterized protein</fullName>
    </submittedName>
</protein>
<evidence type="ECO:0000313" key="1">
    <source>
        <dbReference type="EMBL" id="CAI5446962.1"/>
    </source>
</evidence>